<feature type="transmembrane region" description="Helical" evidence="1">
    <location>
        <begin position="96"/>
        <end position="114"/>
    </location>
</feature>
<dbReference type="EMBL" id="KT997876">
    <property type="protein sequence ID" value="ANS05742.1"/>
    <property type="molecule type" value="Genomic_DNA"/>
</dbReference>
<evidence type="ECO:0000313" key="3">
    <source>
        <dbReference type="Proteomes" id="UP000504848"/>
    </source>
</evidence>
<sequence length="123" mass="14150">MLNFLMPLVKNPLARLVVSKTIEKVSHHLEKEKIIRVREIEAAKTVSVEQIKASTSSWKDEYLVLTFGIILICHFLPFTQDYMERGWTILSKADPLFWYSILALISGSFGLNLTNKIRNGKKK</sequence>
<accession>A0A1B1IWP6</accession>
<reference evidence="2 3" key="1">
    <citation type="submission" date="2015-11" db="EMBL/GenBank/DDBJ databases">
        <title>Genomes of Abundant and Widespread Viruses from the Deep Ocean.</title>
        <authorList>
            <person name="Mizuno C.M."/>
            <person name="Ghai R."/>
            <person name="Saghai A."/>
            <person name="Lopez-Garcia P."/>
            <person name="Rodriguez-Valera F."/>
        </authorList>
    </citation>
    <scope>NUCLEOTIDE SEQUENCE [LARGE SCALE GENOMIC DNA]</scope>
</reference>
<evidence type="ECO:0000256" key="1">
    <source>
        <dbReference type="SAM" id="Phobius"/>
    </source>
</evidence>
<name>A0A1B1IWP6_9CAUD</name>
<proteinExistence type="predicted"/>
<dbReference type="RefSeq" id="YP_009811039.1">
    <property type="nucleotide sequence ID" value="NC_048051.1"/>
</dbReference>
<organism evidence="2 3">
    <name type="scientific">uncultured phage_Deep-GF0-KM16-C193</name>
    <dbReference type="NCBI Taxonomy" id="2740799"/>
    <lineage>
        <taxon>Viruses</taxon>
        <taxon>Duplodnaviria</taxon>
        <taxon>Heunggongvirae</taxon>
        <taxon>Uroviricota</taxon>
        <taxon>Caudoviricetes</taxon>
        <taxon>Autographivirales</taxon>
        <taxon>Stupnyavirus</taxon>
        <taxon>Stupnyavirus KM16C193</taxon>
    </lineage>
</organism>
<dbReference type="GeneID" id="76971364"/>
<keyword evidence="1" id="KW-0472">Membrane</keyword>
<dbReference type="Proteomes" id="UP000504848">
    <property type="component" value="Segment"/>
</dbReference>
<evidence type="ECO:0008006" key="4">
    <source>
        <dbReference type="Google" id="ProtNLM"/>
    </source>
</evidence>
<keyword evidence="3" id="KW-1185">Reference proteome</keyword>
<keyword evidence="1" id="KW-0812">Transmembrane</keyword>
<feature type="transmembrane region" description="Helical" evidence="1">
    <location>
        <begin position="62"/>
        <end position="80"/>
    </location>
</feature>
<evidence type="ECO:0000313" key="2">
    <source>
        <dbReference type="EMBL" id="ANS05742.1"/>
    </source>
</evidence>
<keyword evidence="1" id="KW-1133">Transmembrane helix</keyword>
<protein>
    <recommendedName>
        <fullName evidence="4">Holin of 3TMs, for gene-transfer release</fullName>
    </recommendedName>
</protein>
<dbReference type="KEGG" id="vg:76971364"/>